<keyword evidence="7" id="KW-0444">Lipid biosynthesis</keyword>
<comment type="catalytic activity">
    <reaction evidence="7">
        <text>N(6)-carboxybiotinyl-L-lysyl-[protein] + acetyl-CoA = N(6)-biotinyl-L-lysyl-[protein] + malonyl-CoA</text>
        <dbReference type="Rhea" id="RHEA:54728"/>
        <dbReference type="Rhea" id="RHEA-COMP:10505"/>
        <dbReference type="Rhea" id="RHEA-COMP:10506"/>
        <dbReference type="ChEBI" id="CHEBI:57288"/>
        <dbReference type="ChEBI" id="CHEBI:57384"/>
        <dbReference type="ChEBI" id="CHEBI:83144"/>
        <dbReference type="ChEBI" id="CHEBI:83145"/>
        <dbReference type="EC" id="2.1.3.15"/>
    </reaction>
</comment>
<dbReference type="GO" id="GO:0006633">
    <property type="term" value="P:fatty acid biosynthetic process"/>
    <property type="evidence" value="ECO:0007669"/>
    <property type="project" value="UniProtKB-KW"/>
</dbReference>
<reference evidence="10" key="1">
    <citation type="journal article" date="2020" name="Bot. J. Linn. Soc.">
        <title>Reconstructing plastome evolution across the phylogenetic backbone of the parasitic plant genus Cuscuta (Convolvulaceae).</title>
        <authorList>
            <person name="Banerjee A."/>
            <person name="Stefanovic S."/>
        </authorList>
    </citation>
    <scope>NUCLEOTIDE SEQUENCE</scope>
</reference>
<feature type="domain" description="CoA carboxyltransferase N-terminal" evidence="9">
    <location>
        <begin position="116"/>
        <end position="416"/>
    </location>
</feature>
<feature type="zinc finger region" description="C4-type" evidence="7">
    <location>
        <begin position="120"/>
        <end position="142"/>
    </location>
</feature>
<keyword evidence="7" id="KW-0275">Fatty acid biosynthesis</keyword>
<evidence type="ECO:0000256" key="1">
    <source>
        <dbReference type="ARBA" id="ARBA00011842"/>
    </source>
</evidence>
<dbReference type="PANTHER" id="PTHR42995:SF5">
    <property type="entry name" value="ACETYL-COENZYME A CARBOXYLASE CARBOXYL TRANSFERASE SUBUNIT BETA, CHLOROPLASTIC"/>
    <property type="match status" value="1"/>
</dbReference>
<keyword evidence="7" id="KW-0276">Fatty acid metabolism</keyword>
<dbReference type="InterPro" id="IPR034733">
    <property type="entry name" value="AcCoA_carboxyl_beta"/>
</dbReference>
<evidence type="ECO:0000256" key="3">
    <source>
        <dbReference type="ARBA" id="ARBA00022741"/>
    </source>
</evidence>
<feature type="binding site" evidence="7">
    <location>
        <position position="123"/>
    </location>
    <ligand>
        <name>Zn(2+)</name>
        <dbReference type="ChEBI" id="CHEBI:29105"/>
    </ligand>
</feature>
<keyword evidence="2 7" id="KW-0808">Transferase</keyword>
<keyword evidence="7" id="KW-0479">Metal-binding</keyword>
<comment type="similarity">
    <text evidence="7">Belongs to the AccD/PCCB family.</text>
</comment>
<dbReference type="RefSeq" id="YP_009994508.1">
    <property type="nucleotide sequence ID" value="NC_052872.1"/>
</dbReference>
<dbReference type="PANTHER" id="PTHR42995">
    <property type="entry name" value="ACETYL-COENZYME A CARBOXYLASE CARBOXYL TRANSFERASE SUBUNIT BETA, CHLOROPLASTIC"/>
    <property type="match status" value="1"/>
</dbReference>
<dbReference type="EC" id="2.1.3.15" evidence="7"/>
<keyword evidence="7" id="KW-0443">Lipid metabolism</keyword>
<name>A0A7H0DH06_9ASTE</name>
<feature type="binding site" evidence="7">
    <location>
        <position position="139"/>
    </location>
    <ligand>
        <name>Zn(2+)</name>
        <dbReference type="ChEBI" id="CHEBI:29105"/>
    </ligand>
</feature>
<dbReference type="GO" id="GO:0008270">
    <property type="term" value="F:zinc ion binding"/>
    <property type="evidence" value="ECO:0007669"/>
    <property type="project" value="UniProtKB-UniRule"/>
</dbReference>
<evidence type="ECO:0000256" key="2">
    <source>
        <dbReference type="ARBA" id="ARBA00022679"/>
    </source>
</evidence>
<dbReference type="GO" id="GO:0003989">
    <property type="term" value="F:acetyl-CoA carboxylase activity"/>
    <property type="evidence" value="ECO:0007669"/>
    <property type="project" value="InterPro"/>
</dbReference>
<evidence type="ECO:0000313" key="10">
    <source>
        <dbReference type="EMBL" id="QNP08616.1"/>
    </source>
</evidence>
<evidence type="ECO:0000256" key="7">
    <source>
        <dbReference type="HAMAP-Rule" id="MF_01395"/>
    </source>
</evidence>
<evidence type="ECO:0000256" key="8">
    <source>
        <dbReference type="SAM" id="MobiDB-lite"/>
    </source>
</evidence>
<comment type="cofactor">
    <cofactor evidence="7">
        <name>Zn(2+)</name>
        <dbReference type="ChEBI" id="CHEBI:29105"/>
    </cofactor>
    <text evidence="7">Binds 1 zinc ion per subunit.</text>
</comment>
<comment type="subunit">
    <text evidence="1">Acetyl-CoA carboxylase is a heterohexamer composed of biotin carboxyl carrier protein, biotin carboxylase and 2 subunits each of ACCase subunit alpha and ACCase plastid-coded subunit beta (accD).</text>
</comment>
<dbReference type="PRINTS" id="PR01070">
    <property type="entry name" value="ACCCTRFRASEB"/>
</dbReference>
<dbReference type="Gene3D" id="3.90.226.10">
    <property type="entry name" value="2-enoyl-CoA Hydratase, Chain A, domain 1"/>
    <property type="match status" value="1"/>
</dbReference>
<keyword evidence="10" id="KW-0934">Plastid</keyword>
<comment type="function">
    <text evidence="7">Component of the acetyl coenzyme A carboxylase (ACC) complex. Biotin carboxylase (BC) catalyzes the carboxylation of biotin on its carrier protein (BCCP) and then the CO(2) group is transferred by the transcarboxylase to acetyl-CoA to form malonyl-CoA.</text>
</comment>
<dbReference type="GO" id="GO:0016743">
    <property type="term" value="F:carboxyl- or carbamoyltransferase activity"/>
    <property type="evidence" value="ECO:0007669"/>
    <property type="project" value="UniProtKB-UniRule"/>
</dbReference>
<dbReference type="GO" id="GO:0009317">
    <property type="term" value="C:acetyl-CoA carboxylase complex"/>
    <property type="evidence" value="ECO:0007669"/>
    <property type="project" value="InterPro"/>
</dbReference>
<evidence type="ECO:0000256" key="4">
    <source>
        <dbReference type="ARBA" id="ARBA00022771"/>
    </source>
</evidence>
<keyword evidence="4 7" id="KW-0863">Zinc-finger</keyword>
<comment type="pathway">
    <text evidence="7">Lipid metabolism; malonyl-CoA biosynthesis; malonyl-CoA from acetyl-CoA: step 1/1.</text>
</comment>
<sequence length="416" mass="47476">MKRWGDNSLDKKFKYGCGITQLLGGLSGPIEKNSREKAEMNEVSNEYNYKIHIAQSIEHYIKSQIDRTITTNKETFTDSSSNEPVFDGCNRSQVESSTRQTDIEKIGIEQPNFKHLWLQCENCYQLNYKNLVKSKQYICEQCGDYLQLSSSDRIEFFIDEGTWAPMNENIFSRDPILFDFYFKGEDSYEDWYEDPSEEYYEDPYEDPSEESYEDSSEDPYEEYYEDSYEDDLDFYQMETGLTEAVQTGIGKLNGIAVAIGVMDFKFMGGSMGAVVGEKITRLIEHATKKFLPLIIVSASGGARMQEGSLSLMQMAKISSALYDYQSNKRLFYISILTSPTAGGVTASFGMLGDIIIAEPNAYIAFAGKRVIEQTLKQTIPVEAQEAEFLFENGSFDLILPRHLFKSVMSELFTFHN</sequence>
<evidence type="ECO:0000256" key="6">
    <source>
        <dbReference type="ARBA" id="ARBA00022840"/>
    </source>
</evidence>
<dbReference type="Pfam" id="PF01039">
    <property type="entry name" value="Carboxyl_trans"/>
    <property type="match status" value="1"/>
</dbReference>
<dbReference type="EMBL" id="MN464181">
    <property type="protein sequence ID" value="QNP08616.1"/>
    <property type="molecule type" value="Genomic_DNA"/>
</dbReference>
<proteinExistence type="inferred from homology"/>
<evidence type="ECO:0000256" key="5">
    <source>
        <dbReference type="ARBA" id="ARBA00022833"/>
    </source>
</evidence>
<keyword evidence="5 7" id="KW-0862">Zinc</keyword>
<dbReference type="InterPro" id="IPR011762">
    <property type="entry name" value="COA_CT_N"/>
</dbReference>
<dbReference type="GO" id="GO:0005524">
    <property type="term" value="F:ATP binding"/>
    <property type="evidence" value="ECO:0007669"/>
    <property type="project" value="UniProtKB-KW"/>
</dbReference>
<gene>
    <name evidence="7 10" type="primary">accD</name>
</gene>
<geneLocation type="plastid" evidence="10"/>
<dbReference type="InterPro" id="IPR000438">
    <property type="entry name" value="Acetyl_CoA_COase_Trfase_b_su"/>
</dbReference>
<comment type="subunit">
    <text evidence="7">Acetyl-CoA carboxylase is a heterohexamer composed of biotin carboxyl carrier protein (AccB), biotin carboxylase (AccC) and two subunits each of ACCase subunit alpha (AccA) and ACCase subunit beta (AccD).</text>
</comment>
<protein>
    <recommendedName>
        <fullName evidence="7">Acetyl-coenzyme A carboxylase carboxyl transferase subunit beta</fullName>
        <shortName evidence="7">ACCase subunit beta</shortName>
        <shortName evidence="7">Acetyl-CoA carboxylase carboxyltransferase subunit beta</shortName>
        <ecNumber evidence="7">2.1.3.15</ecNumber>
    </recommendedName>
</protein>
<dbReference type="GO" id="GO:2001295">
    <property type="term" value="P:malonyl-CoA biosynthetic process"/>
    <property type="evidence" value="ECO:0007669"/>
    <property type="project" value="UniProtKB-UniRule"/>
</dbReference>
<dbReference type="GeneID" id="62631368"/>
<dbReference type="InterPro" id="IPR029045">
    <property type="entry name" value="ClpP/crotonase-like_dom_sf"/>
</dbReference>
<dbReference type="PROSITE" id="PS50980">
    <property type="entry name" value="COA_CT_NTER"/>
    <property type="match status" value="1"/>
</dbReference>
<dbReference type="SUPFAM" id="SSF52096">
    <property type="entry name" value="ClpP/crotonase"/>
    <property type="match status" value="1"/>
</dbReference>
<accession>A0A7H0DH06</accession>
<keyword evidence="6 7" id="KW-0067">ATP-binding</keyword>
<keyword evidence="3 7" id="KW-0547">Nucleotide-binding</keyword>
<dbReference type="AlphaFoldDB" id="A0A7H0DH06"/>
<dbReference type="HAMAP" id="MF_01395">
    <property type="entry name" value="AcetylCoA_CT_beta"/>
    <property type="match status" value="1"/>
</dbReference>
<feature type="region of interest" description="Disordered" evidence="8">
    <location>
        <begin position="196"/>
        <end position="219"/>
    </location>
</feature>
<dbReference type="UniPathway" id="UPA00655">
    <property type="reaction ID" value="UER00711"/>
</dbReference>
<organism evidence="10">
    <name type="scientific">Cuscuta pedicellata</name>
    <dbReference type="NCBI Taxonomy" id="192827"/>
    <lineage>
        <taxon>Eukaryota</taxon>
        <taxon>Viridiplantae</taxon>
        <taxon>Streptophyta</taxon>
        <taxon>Embryophyta</taxon>
        <taxon>Tracheophyta</taxon>
        <taxon>Spermatophyta</taxon>
        <taxon>Magnoliopsida</taxon>
        <taxon>eudicotyledons</taxon>
        <taxon>Gunneridae</taxon>
        <taxon>Pentapetalae</taxon>
        <taxon>asterids</taxon>
        <taxon>lamiids</taxon>
        <taxon>Solanales</taxon>
        <taxon>Convolvulaceae</taxon>
        <taxon>Cuscuteae</taxon>
        <taxon>Cuscuta</taxon>
        <taxon>Cuscuta subgen. Cuscuta</taxon>
    </lineage>
</organism>
<evidence type="ECO:0000259" key="9">
    <source>
        <dbReference type="PROSITE" id="PS50980"/>
    </source>
</evidence>
<feature type="binding site" evidence="7">
    <location>
        <position position="120"/>
    </location>
    <ligand>
        <name>Zn(2+)</name>
        <dbReference type="ChEBI" id="CHEBI:29105"/>
    </ligand>
</feature>
<feature type="binding site" evidence="7">
    <location>
        <position position="142"/>
    </location>
    <ligand>
        <name>Zn(2+)</name>
        <dbReference type="ChEBI" id="CHEBI:29105"/>
    </ligand>
</feature>